<feature type="region of interest" description="Disordered" evidence="1">
    <location>
        <begin position="79"/>
        <end position="102"/>
    </location>
</feature>
<evidence type="ECO:0000256" key="1">
    <source>
        <dbReference type="SAM" id="MobiDB-lite"/>
    </source>
</evidence>
<dbReference type="EMBL" id="QXGB01000616">
    <property type="protein sequence ID" value="KAE9209029.1"/>
    <property type="molecule type" value="Genomic_DNA"/>
</dbReference>
<proteinExistence type="predicted"/>
<gene>
    <name evidence="2" type="ORF">PF005_g11978</name>
</gene>
<keyword evidence="3" id="KW-1185">Reference proteome</keyword>
<dbReference type="Proteomes" id="UP000433483">
    <property type="component" value="Unassembled WGS sequence"/>
</dbReference>
<evidence type="ECO:0000313" key="3">
    <source>
        <dbReference type="Proteomes" id="UP000433483"/>
    </source>
</evidence>
<sequence length="102" mass="11523">MSFINTVAIAPIVYDRLLAVFDQFYIVKLGSDIRDCPLRMVGKNNVLARLLHFYTAEVEAKTFSSQGIEAITRGMPDSKYYSSQIPTDSDEQSSYYNGKINN</sequence>
<feature type="compositionally biased region" description="Polar residues" evidence="1">
    <location>
        <begin position="80"/>
        <end position="102"/>
    </location>
</feature>
<evidence type="ECO:0000313" key="2">
    <source>
        <dbReference type="EMBL" id="KAE9209029.1"/>
    </source>
</evidence>
<organism evidence="2 3">
    <name type="scientific">Phytophthora fragariae</name>
    <dbReference type="NCBI Taxonomy" id="53985"/>
    <lineage>
        <taxon>Eukaryota</taxon>
        <taxon>Sar</taxon>
        <taxon>Stramenopiles</taxon>
        <taxon>Oomycota</taxon>
        <taxon>Peronosporomycetes</taxon>
        <taxon>Peronosporales</taxon>
        <taxon>Peronosporaceae</taxon>
        <taxon>Phytophthora</taxon>
    </lineage>
</organism>
<comment type="caution">
    <text evidence="2">The sequence shown here is derived from an EMBL/GenBank/DDBJ whole genome shotgun (WGS) entry which is preliminary data.</text>
</comment>
<name>A0A6A3Y0N1_9STRA</name>
<dbReference type="OrthoDB" id="10507080at2759"/>
<reference evidence="2 3" key="1">
    <citation type="submission" date="2018-08" db="EMBL/GenBank/DDBJ databases">
        <title>Genomic investigation of the strawberry pathogen Phytophthora fragariae indicates pathogenicity is determined by transcriptional variation in three key races.</title>
        <authorList>
            <person name="Adams T.M."/>
            <person name="Armitage A.D."/>
            <person name="Sobczyk M.K."/>
            <person name="Bates H.J."/>
            <person name="Dunwell J.M."/>
            <person name="Nellist C.F."/>
            <person name="Harrison R.J."/>
        </authorList>
    </citation>
    <scope>NUCLEOTIDE SEQUENCE [LARGE SCALE GENOMIC DNA]</scope>
    <source>
        <strain evidence="2 3">NOV-27</strain>
    </source>
</reference>
<protein>
    <submittedName>
        <fullName evidence="2">Uncharacterized protein</fullName>
    </submittedName>
</protein>
<dbReference type="AlphaFoldDB" id="A0A6A3Y0N1"/>
<accession>A0A6A3Y0N1</accession>